<dbReference type="Pfam" id="PF13411">
    <property type="entry name" value="MerR_1"/>
    <property type="match status" value="1"/>
</dbReference>
<feature type="compositionally biased region" description="Polar residues" evidence="5">
    <location>
        <begin position="80"/>
        <end position="89"/>
    </location>
</feature>
<dbReference type="PRINTS" id="PR00455">
    <property type="entry name" value="HTHTETR"/>
</dbReference>
<dbReference type="PANTHER" id="PTHR30055">
    <property type="entry name" value="HTH-TYPE TRANSCRIPTIONAL REGULATOR RUTR"/>
    <property type="match status" value="1"/>
</dbReference>
<gene>
    <name evidence="8" type="ORF">ACFYY5_35300</name>
</gene>
<dbReference type="PROSITE" id="PS50937">
    <property type="entry name" value="HTH_MERR_2"/>
    <property type="match status" value="1"/>
</dbReference>
<dbReference type="PANTHER" id="PTHR30055:SF234">
    <property type="entry name" value="HTH-TYPE TRANSCRIPTIONAL REGULATOR BETI"/>
    <property type="match status" value="1"/>
</dbReference>
<dbReference type="InterPro" id="IPR000551">
    <property type="entry name" value="MerR-type_HTH_dom"/>
</dbReference>
<dbReference type="PRINTS" id="PR00040">
    <property type="entry name" value="HTHMERR"/>
</dbReference>
<evidence type="ECO:0000313" key="8">
    <source>
        <dbReference type="EMBL" id="MFF4028120.1"/>
    </source>
</evidence>
<reference evidence="8 9" key="1">
    <citation type="submission" date="2024-10" db="EMBL/GenBank/DDBJ databases">
        <title>The Natural Products Discovery Center: Release of the First 8490 Sequenced Strains for Exploring Actinobacteria Biosynthetic Diversity.</title>
        <authorList>
            <person name="Kalkreuter E."/>
            <person name="Kautsar S.A."/>
            <person name="Yang D."/>
            <person name="Bader C.D."/>
            <person name="Teijaro C.N."/>
            <person name="Fluegel L."/>
            <person name="Davis C.M."/>
            <person name="Simpson J.R."/>
            <person name="Lauterbach L."/>
            <person name="Steele A.D."/>
            <person name="Gui C."/>
            <person name="Meng S."/>
            <person name="Li G."/>
            <person name="Viehrig K."/>
            <person name="Ye F."/>
            <person name="Su P."/>
            <person name="Kiefer A.F."/>
            <person name="Nichols A."/>
            <person name="Cepeda A.J."/>
            <person name="Yan W."/>
            <person name="Fan B."/>
            <person name="Jiang Y."/>
            <person name="Adhikari A."/>
            <person name="Zheng C.-J."/>
            <person name="Schuster L."/>
            <person name="Cowan T.M."/>
            <person name="Smanski M.J."/>
            <person name="Chevrette M.G."/>
            <person name="De Carvalho L.P.S."/>
            <person name="Shen B."/>
        </authorList>
    </citation>
    <scope>NUCLEOTIDE SEQUENCE [LARGE SCALE GENOMIC DNA]</scope>
    <source>
        <strain evidence="8 9">NPDC001867</strain>
    </source>
</reference>
<feature type="DNA-binding region" description="H-T-H motif" evidence="4">
    <location>
        <begin position="113"/>
        <end position="132"/>
    </location>
</feature>
<feature type="region of interest" description="Disordered" evidence="5">
    <location>
        <begin position="70"/>
        <end position="89"/>
    </location>
</feature>
<proteinExistence type="predicted"/>
<keyword evidence="9" id="KW-1185">Reference proteome</keyword>
<dbReference type="Gene3D" id="1.10.357.10">
    <property type="entry name" value="Tetracycline Repressor, domain 2"/>
    <property type="match status" value="1"/>
</dbReference>
<dbReference type="InterPro" id="IPR001647">
    <property type="entry name" value="HTH_TetR"/>
</dbReference>
<dbReference type="InterPro" id="IPR009061">
    <property type="entry name" value="DNA-bd_dom_put_sf"/>
</dbReference>
<dbReference type="SUPFAM" id="SSF46689">
    <property type="entry name" value="Homeodomain-like"/>
    <property type="match status" value="1"/>
</dbReference>
<evidence type="ECO:0000256" key="3">
    <source>
        <dbReference type="ARBA" id="ARBA00023163"/>
    </source>
</evidence>
<dbReference type="Gene3D" id="1.10.1660.10">
    <property type="match status" value="1"/>
</dbReference>
<feature type="domain" description="HTH merR-type" evidence="6">
    <location>
        <begin position="9"/>
        <end position="78"/>
    </location>
</feature>
<name>A0ABW6TT70_9NOCA</name>
<keyword evidence="1" id="KW-0805">Transcription regulation</keyword>
<evidence type="ECO:0000256" key="4">
    <source>
        <dbReference type="PROSITE-ProRule" id="PRU00335"/>
    </source>
</evidence>
<dbReference type="SMART" id="SM00422">
    <property type="entry name" value="HTH_MERR"/>
    <property type="match status" value="1"/>
</dbReference>
<dbReference type="InterPro" id="IPR050109">
    <property type="entry name" value="HTH-type_TetR-like_transc_reg"/>
</dbReference>
<sequence length="285" mass="31783">MPEHTVDAQWTVSDLAERSGLPVSTIRYYVRQGLMPAGQRLSRTRSVYNQKHLRALETIKSLRETGVPLAEIRSHASPDTGPSSDSTVAETRRNDLLEAATKCFLTAGFAGTSLGAIARGASMSKATLYHHFSSKEEIFMACAERVFHRLYAEVWPAISQAQTADERLRSRWDAFVESFADWAPMMDLVRGLAIGNRTFSEEYLRLIDTIVAPLARELAMLGAERRFDVDAEFVSYVVMGMAEAGARALNEGRHDADAVWQYLERILAVPPSRDQGDHPPHRTDS</sequence>
<dbReference type="InterPro" id="IPR009057">
    <property type="entry name" value="Homeodomain-like_sf"/>
</dbReference>
<evidence type="ECO:0000313" key="9">
    <source>
        <dbReference type="Proteomes" id="UP001602089"/>
    </source>
</evidence>
<comment type="caution">
    <text evidence="8">The sequence shown here is derived from an EMBL/GenBank/DDBJ whole genome shotgun (WGS) entry which is preliminary data.</text>
</comment>
<keyword evidence="2 4" id="KW-0238">DNA-binding</keyword>
<dbReference type="SUPFAM" id="SSF46955">
    <property type="entry name" value="Putative DNA-binding domain"/>
    <property type="match status" value="1"/>
</dbReference>
<dbReference type="Pfam" id="PF00440">
    <property type="entry name" value="TetR_N"/>
    <property type="match status" value="1"/>
</dbReference>
<keyword evidence="3" id="KW-0804">Transcription</keyword>
<feature type="domain" description="HTH tetR-type" evidence="7">
    <location>
        <begin position="90"/>
        <end position="150"/>
    </location>
</feature>
<protein>
    <submittedName>
        <fullName evidence="8">TetR family transcriptional regulator</fullName>
    </submittedName>
</protein>
<accession>A0ABW6TT70</accession>
<dbReference type="RefSeq" id="WP_387133144.1">
    <property type="nucleotide sequence ID" value="NZ_JBIATK010000025.1"/>
</dbReference>
<evidence type="ECO:0000256" key="2">
    <source>
        <dbReference type="ARBA" id="ARBA00023125"/>
    </source>
</evidence>
<dbReference type="Proteomes" id="UP001602089">
    <property type="component" value="Unassembled WGS sequence"/>
</dbReference>
<evidence type="ECO:0000256" key="5">
    <source>
        <dbReference type="SAM" id="MobiDB-lite"/>
    </source>
</evidence>
<evidence type="ECO:0000256" key="1">
    <source>
        <dbReference type="ARBA" id="ARBA00023015"/>
    </source>
</evidence>
<dbReference type="PROSITE" id="PS50977">
    <property type="entry name" value="HTH_TETR_2"/>
    <property type="match status" value="1"/>
</dbReference>
<organism evidence="8 9">
    <name type="scientific">Nocardia elegans</name>
    <dbReference type="NCBI Taxonomy" id="300029"/>
    <lineage>
        <taxon>Bacteria</taxon>
        <taxon>Bacillati</taxon>
        <taxon>Actinomycetota</taxon>
        <taxon>Actinomycetes</taxon>
        <taxon>Mycobacteriales</taxon>
        <taxon>Nocardiaceae</taxon>
        <taxon>Nocardia</taxon>
    </lineage>
</organism>
<dbReference type="EMBL" id="JBIATK010000025">
    <property type="protein sequence ID" value="MFF4028120.1"/>
    <property type="molecule type" value="Genomic_DNA"/>
</dbReference>
<evidence type="ECO:0000259" key="7">
    <source>
        <dbReference type="PROSITE" id="PS50977"/>
    </source>
</evidence>
<evidence type="ECO:0000259" key="6">
    <source>
        <dbReference type="PROSITE" id="PS50937"/>
    </source>
</evidence>